<proteinExistence type="predicted"/>
<name>A0A2T8KX22_9POAL</name>
<dbReference type="AlphaFoldDB" id="A0A2T8KX22"/>
<dbReference type="Gramene" id="PVH66692">
    <property type="protein sequence ID" value="PVH66692"/>
    <property type="gene ID" value="PAHAL_1G317300"/>
</dbReference>
<sequence length="132" mass="14452">MLVVSYVASTRAICCGAPRAAMACAAPAPNRMQTWPRLIMKAKDGHEQAMACAAPNPDLRRLERPRASARQYYFVDPYDLIRFVKLVKRMASTSTPTSAPTCTAIQNLGNCRIEWIAPQSAPLDHPLPAVAL</sequence>
<organism evidence="1">
    <name type="scientific">Panicum hallii</name>
    <dbReference type="NCBI Taxonomy" id="206008"/>
    <lineage>
        <taxon>Eukaryota</taxon>
        <taxon>Viridiplantae</taxon>
        <taxon>Streptophyta</taxon>
        <taxon>Embryophyta</taxon>
        <taxon>Tracheophyta</taxon>
        <taxon>Spermatophyta</taxon>
        <taxon>Magnoliopsida</taxon>
        <taxon>Liliopsida</taxon>
        <taxon>Poales</taxon>
        <taxon>Poaceae</taxon>
        <taxon>PACMAD clade</taxon>
        <taxon>Panicoideae</taxon>
        <taxon>Panicodae</taxon>
        <taxon>Paniceae</taxon>
        <taxon>Panicinae</taxon>
        <taxon>Panicum</taxon>
        <taxon>Panicum sect. Panicum</taxon>
    </lineage>
</organism>
<protein>
    <submittedName>
        <fullName evidence="1">Uncharacterized protein</fullName>
    </submittedName>
</protein>
<dbReference type="Proteomes" id="UP000243499">
    <property type="component" value="Chromosome 1"/>
</dbReference>
<dbReference type="EMBL" id="CM008046">
    <property type="protein sequence ID" value="PVH66692.1"/>
    <property type="molecule type" value="Genomic_DNA"/>
</dbReference>
<gene>
    <name evidence="1" type="ORF">PAHAL_1G317300</name>
</gene>
<evidence type="ECO:0000313" key="1">
    <source>
        <dbReference type="EMBL" id="PVH66692.1"/>
    </source>
</evidence>
<accession>A0A2T8KX22</accession>
<reference evidence="1" key="1">
    <citation type="submission" date="2018-04" db="EMBL/GenBank/DDBJ databases">
        <title>WGS assembly of Panicum hallii.</title>
        <authorList>
            <person name="Lovell J."/>
            <person name="Jenkins J."/>
            <person name="Lowry D."/>
            <person name="Mamidi S."/>
            <person name="Sreedasyam A."/>
            <person name="Weng X."/>
            <person name="Barry K."/>
            <person name="Bonette J."/>
            <person name="Campitelli B."/>
            <person name="Daum C."/>
            <person name="Gordon S."/>
            <person name="Gould B."/>
            <person name="Lipzen A."/>
            <person name="Macqueen A."/>
            <person name="Palacio-Mejia J."/>
            <person name="Plott C."/>
            <person name="Shakirov E."/>
            <person name="Shu S."/>
            <person name="Yoshinaga Y."/>
            <person name="Zane M."/>
            <person name="Rokhsar D."/>
            <person name="Grimwood J."/>
            <person name="Schmutz J."/>
            <person name="Juenger T."/>
        </authorList>
    </citation>
    <scope>NUCLEOTIDE SEQUENCE [LARGE SCALE GENOMIC DNA]</scope>
    <source>
        <strain evidence="1">FIL2</strain>
    </source>
</reference>